<proteinExistence type="predicted"/>
<dbReference type="Pfam" id="PF01638">
    <property type="entry name" value="HxlR"/>
    <property type="match status" value="1"/>
</dbReference>
<dbReference type="KEGG" id="fax:FUAX_42600"/>
<evidence type="ECO:0000256" key="2">
    <source>
        <dbReference type="ARBA" id="ARBA00023125"/>
    </source>
</evidence>
<dbReference type="InterPro" id="IPR002577">
    <property type="entry name" value="HTH_HxlR"/>
</dbReference>
<dbReference type="GO" id="GO:0003677">
    <property type="term" value="F:DNA binding"/>
    <property type="evidence" value="ECO:0007669"/>
    <property type="project" value="UniProtKB-KW"/>
</dbReference>
<dbReference type="EMBL" id="AP025316">
    <property type="protein sequence ID" value="BDD11828.1"/>
    <property type="molecule type" value="Genomic_DNA"/>
</dbReference>
<evidence type="ECO:0000256" key="1">
    <source>
        <dbReference type="ARBA" id="ARBA00023015"/>
    </source>
</evidence>
<feature type="domain" description="HTH hxlR-type" evidence="4">
    <location>
        <begin position="10"/>
        <end position="109"/>
    </location>
</feature>
<keyword evidence="5" id="KW-0614">Plasmid</keyword>
<evidence type="ECO:0000259" key="4">
    <source>
        <dbReference type="PROSITE" id="PS51118"/>
    </source>
</evidence>
<geneLocation type="plasmid" evidence="5 6">
    <name>pFA2</name>
</geneLocation>
<dbReference type="Gene3D" id="1.10.10.10">
    <property type="entry name" value="Winged helix-like DNA-binding domain superfamily/Winged helix DNA-binding domain"/>
    <property type="match status" value="1"/>
</dbReference>
<evidence type="ECO:0000313" key="6">
    <source>
        <dbReference type="Proteomes" id="UP001348817"/>
    </source>
</evidence>
<dbReference type="AlphaFoldDB" id="A0AAU9D740"/>
<dbReference type="PANTHER" id="PTHR33204:SF37">
    <property type="entry name" value="HTH-TYPE TRANSCRIPTIONAL REGULATOR YODB"/>
    <property type="match status" value="1"/>
</dbReference>
<organism evidence="5 6">
    <name type="scientific">Fulvitalea axinellae</name>
    <dbReference type="NCBI Taxonomy" id="1182444"/>
    <lineage>
        <taxon>Bacteria</taxon>
        <taxon>Pseudomonadati</taxon>
        <taxon>Bacteroidota</taxon>
        <taxon>Cytophagia</taxon>
        <taxon>Cytophagales</taxon>
        <taxon>Persicobacteraceae</taxon>
        <taxon>Fulvitalea</taxon>
    </lineage>
</organism>
<evidence type="ECO:0000256" key="3">
    <source>
        <dbReference type="ARBA" id="ARBA00023163"/>
    </source>
</evidence>
<dbReference type="InterPro" id="IPR036390">
    <property type="entry name" value="WH_DNA-bd_sf"/>
</dbReference>
<dbReference type="InterPro" id="IPR036388">
    <property type="entry name" value="WH-like_DNA-bd_sf"/>
</dbReference>
<sequence>MRKIEKRSDCPISYTMDFFGDKWTLLIIRDIALKGKCFYKEFLNAEEGIATNVLSDRLKMLESEGIIFSKKYEKIKTMKKYGLTEKGKALIPLLVEIILWGGTYDNETGAPKEFLERARNNRQEVIQSFLDSLE</sequence>
<dbReference type="PROSITE" id="PS51118">
    <property type="entry name" value="HTH_HXLR"/>
    <property type="match status" value="1"/>
</dbReference>
<protein>
    <submittedName>
        <fullName evidence="5">Transcriptional regulator</fullName>
    </submittedName>
</protein>
<keyword evidence="1" id="KW-0805">Transcription regulation</keyword>
<dbReference type="PANTHER" id="PTHR33204">
    <property type="entry name" value="TRANSCRIPTIONAL REGULATOR, MARR FAMILY"/>
    <property type="match status" value="1"/>
</dbReference>
<dbReference type="SUPFAM" id="SSF46785">
    <property type="entry name" value="Winged helix' DNA-binding domain"/>
    <property type="match status" value="1"/>
</dbReference>
<keyword evidence="3" id="KW-0804">Transcription</keyword>
<keyword evidence="6" id="KW-1185">Reference proteome</keyword>
<gene>
    <name evidence="5" type="ORF">FUAX_42600</name>
</gene>
<dbReference type="RefSeq" id="WP_338395227.1">
    <property type="nucleotide sequence ID" value="NZ_AP025316.1"/>
</dbReference>
<accession>A0AAU9D740</accession>
<reference evidence="5 6" key="1">
    <citation type="submission" date="2021-12" db="EMBL/GenBank/DDBJ databases">
        <title>Genome sequencing of bacteria with rrn-lacking chromosome and rrn-plasmid.</title>
        <authorList>
            <person name="Anda M."/>
            <person name="Iwasaki W."/>
        </authorList>
    </citation>
    <scope>NUCLEOTIDE SEQUENCE [LARGE SCALE GENOMIC DNA]</scope>
    <source>
        <strain evidence="5 6">DSM 100852</strain>
        <plasmid evidence="5 6">pFA2</plasmid>
    </source>
</reference>
<evidence type="ECO:0000313" key="5">
    <source>
        <dbReference type="EMBL" id="BDD11828.1"/>
    </source>
</evidence>
<keyword evidence="2" id="KW-0238">DNA-binding</keyword>
<dbReference type="Proteomes" id="UP001348817">
    <property type="component" value="Plasmid pFA2"/>
</dbReference>
<name>A0AAU9D740_9BACT</name>